<dbReference type="PANTHER" id="PTHR30537">
    <property type="entry name" value="HTH-TYPE TRANSCRIPTIONAL REGULATOR"/>
    <property type="match status" value="1"/>
</dbReference>
<sequence>MAFQENEQATTHGAAVAGGHAADDGFFGLDVEAAHYFVVAARCGCFMQAARSLSIKPTLLRKKLGLLAAWAGHPLFLHQGNALVLSPEGRRLRTQLVARLAVLSPGLAQNEDQPLVRIAVAEPLLHDILGRDLLAFLRQHANVRLELARLDEGETPAPDTDLRVWLAPPDDVEPWPGFASAHLECLAQLEYLPHVAKRYSRETSRPRSLVELEDYMLVDLQGYAGIDALQPWNLAIADRRAGVTRVNSYEMLRQMIQWSACIGLLPHYVGQLDKNLMALPALFEPRMDMQAWLAVRAGEEEREEVRRLIALVHAAFDERRDWF</sequence>
<dbReference type="InterPro" id="IPR005119">
    <property type="entry name" value="LysR_subst-bd"/>
</dbReference>
<dbReference type="Gene3D" id="3.40.190.290">
    <property type="match status" value="1"/>
</dbReference>
<dbReference type="InterPro" id="IPR058163">
    <property type="entry name" value="LysR-type_TF_proteobact-type"/>
</dbReference>
<protein>
    <submittedName>
        <fullName evidence="7">LysR family transcriptional regulator</fullName>
    </submittedName>
</protein>
<feature type="domain" description="LysR substrate-binding" evidence="6">
    <location>
        <begin position="110"/>
        <end position="316"/>
    </location>
</feature>
<dbReference type="Gene3D" id="1.10.10.10">
    <property type="entry name" value="Winged helix-like DNA-binding domain superfamily/Winged helix DNA-binding domain"/>
    <property type="match status" value="1"/>
</dbReference>
<keyword evidence="4" id="KW-0804">Transcription</keyword>
<evidence type="ECO:0000259" key="5">
    <source>
        <dbReference type="Pfam" id="PF00126"/>
    </source>
</evidence>
<comment type="similarity">
    <text evidence="1">Belongs to the LysR transcriptional regulatory family.</text>
</comment>
<feature type="domain" description="HTH lysR-type" evidence="5">
    <location>
        <begin position="33"/>
        <end position="90"/>
    </location>
</feature>
<proteinExistence type="inferred from homology"/>
<dbReference type="RefSeq" id="WP_021221713.1">
    <property type="nucleotide sequence ID" value="NZ_CP158373.1"/>
</dbReference>
<dbReference type="InterPro" id="IPR036390">
    <property type="entry name" value="WH_DNA-bd_sf"/>
</dbReference>
<dbReference type="Pfam" id="PF03466">
    <property type="entry name" value="LysR_substrate"/>
    <property type="match status" value="1"/>
</dbReference>
<gene>
    <name evidence="7" type="ORF">ABS648_16255</name>
</gene>
<accession>A0AAU7XXS5</accession>
<evidence type="ECO:0000256" key="1">
    <source>
        <dbReference type="ARBA" id="ARBA00009437"/>
    </source>
</evidence>
<dbReference type="SUPFAM" id="SSF53850">
    <property type="entry name" value="Periplasmic binding protein-like II"/>
    <property type="match status" value="1"/>
</dbReference>
<dbReference type="AlphaFoldDB" id="A0AAU7XXS5"/>
<dbReference type="GO" id="GO:0003700">
    <property type="term" value="F:DNA-binding transcription factor activity"/>
    <property type="evidence" value="ECO:0007669"/>
    <property type="project" value="InterPro"/>
</dbReference>
<evidence type="ECO:0000256" key="3">
    <source>
        <dbReference type="ARBA" id="ARBA00023125"/>
    </source>
</evidence>
<dbReference type="InterPro" id="IPR000847">
    <property type="entry name" value="LysR_HTH_N"/>
</dbReference>
<dbReference type="GO" id="GO:0006351">
    <property type="term" value="P:DNA-templated transcription"/>
    <property type="evidence" value="ECO:0007669"/>
    <property type="project" value="TreeGrafter"/>
</dbReference>
<evidence type="ECO:0000256" key="2">
    <source>
        <dbReference type="ARBA" id="ARBA00023015"/>
    </source>
</evidence>
<name>A0AAU7XXS5_9PSED</name>
<organism evidence="7">
    <name type="scientific">Pseudomonas solani</name>
    <dbReference type="NCBI Taxonomy" id="2731552"/>
    <lineage>
        <taxon>Bacteria</taxon>
        <taxon>Pseudomonadati</taxon>
        <taxon>Pseudomonadota</taxon>
        <taxon>Gammaproteobacteria</taxon>
        <taxon>Pseudomonadales</taxon>
        <taxon>Pseudomonadaceae</taxon>
        <taxon>Pseudomonas</taxon>
    </lineage>
</organism>
<keyword evidence="3" id="KW-0238">DNA-binding</keyword>
<dbReference type="SUPFAM" id="SSF46785">
    <property type="entry name" value="Winged helix' DNA-binding domain"/>
    <property type="match status" value="1"/>
</dbReference>
<evidence type="ECO:0000256" key="4">
    <source>
        <dbReference type="ARBA" id="ARBA00023163"/>
    </source>
</evidence>
<dbReference type="Pfam" id="PF00126">
    <property type="entry name" value="HTH_1"/>
    <property type="match status" value="1"/>
</dbReference>
<dbReference type="PANTHER" id="PTHR30537:SF3">
    <property type="entry name" value="TRANSCRIPTIONAL REGULATORY PROTEIN"/>
    <property type="match status" value="1"/>
</dbReference>
<keyword evidence="2" id="KW-0805">Transcription regulation</keyword>
<evidence type="ECO:0000313" key="7">
    <source>
        <dbReference type="EMBL" id="XBY61519.1"/>
    </source>
</evidence>
<dbReference type="InterPro" id="IPR036388">
    <property type="entry name" value="WH-like_DNA-bd_sf"/>
</dbReference>
<dbReference type="GO" id="GO:0043565">
    <property type="term" value="F:sequence-specific DNA binding"/>
    <property type="evidence" value="ECO:0007669"/>
    <property type="project" value="TreeGrafter"/>
</dbReference>
<reference evidence="7" key="1">
    <citation type="submission" date="2023-08" db="EMBL/GenBank/DDBJ databases">
        <title>Increased levels of nutrients transform a symbiont into a lethal pathobiont.</title>
        <authorList>
            <person name="Lachnit T."/>
            <person name="Ulrich L."/>
            <person name="Willmer F.M."/>
            <person name="Hasenbein T."/>
            <person name="Steiner L.X."/>
            <person name="Wolters M."/>
            <person name="Herbst E.M."/>
            <person name="Deines P."/>
        </authorList>
    </citation>
    <scope>NUCLEOTIDE SEQUENCE</scope>
    <source>
        <strain evidence="7">T3</strain>
    </source>
</reference>
<dbReference type="EMBL" id="CP158373">
    <property type="protein sequence ID" value="XBY61519.1"/>
    <property type="molecule type" value="Genomic_DNA"/>
</dbReference>
<evidence type="ECO:0000259" key="6">
    <source>
        <dbReference type="Pfam" id="PF03466"/>
    </source>
</evidence>